<organism evidence="2 3">
    <name type="scientific">Plasmodium ovale wallikeri</name>
    <dbReference type="NCBI Taxonomy" id="864142"/>
    <lineage>
        <taxon>Eukaryota</taxon>
        <taxon>Sar</taxon>
        <taxon>Alveolata</taxon>
        <taxon>Apicomplexa</taxon>
        <taxon>Aconoidasida</taxon>
        <taxon>Haemosporida</taxon>
        <taxon>Plasmodiidae</taxon>
        <taxon>Plasmodium</taxon>
        <taxon>Plasmodium (Plasmodium)</taxon>
    </lineage>
</organism>
<evidence type="ECO:0000313" key="2">
    <source>
        <dbReference type="EMBL" id="SBT37872.1"/>
    </source>
</evidence>
<dbReference type="Proteomes" id="UP000078555">
    <property type="component" value="Unassembled WGS sequence"/>
</dbReference>
<protein>
    <submittedName>
        <fullName evidence="2">Uncharacterized protein</fullName>
    </submittedName>
</protein>
<dbReference type="EMBL" id="FLRD01000107">
    <property type="protein sequence ID" value="SBT37872.1"/>
    <property type="molecule type" value="Genomic_DNA"/>
</dbReference>
<gene>
    <name evidence="2" type="ORF">POVWA1_036680</name>
</gene>
<feature type="compositionally biased region" description="Polar residues" evidence="1">
    <location>
        <begin position="36"/>
        <end position="46"/>
    </location>
</feature>
<evidence type="ECO:0000313" key="3">
    <source>
        <dbReference type="Proteomes" id="UP000078555"/>
    </source>
</evidence>
<feature type="compositionally biased region" description="Basic and acidic residues" evidence="1">
    <location>
        <begin position="59"/>
        <end position="73"/>
    </location>
</feature>
<name>A0A1A8Z287_PLAOA</name>
<dbReference type="AlphaFoldDB" id="A0A1A8Z287"/>
<reference evidence="3" key="1">
    <citation type="submission" date="2016-05" db="EMBL/GenBank/DDBJ databases">
        <authorList>
            <person name="Naeem Raeece"/>
        </authorList>
    </citation>
    <scope>NUCLEOTIDE SEQUENCE [LARGE SCALE GENOMIC DNA]</scope>
</reference>
<accession>A0A1A8Z287</accession>
<proteinExistence type="predicted"/>
<sequence>MASSAVTSLLGLLKFFRKGSIVPAQLEASKGKGELTQHQPLASSQRSTRHTYLGKRKRGDMDEGKGRERETRKRDAKKRREKETRKRDYVWVIYRKGETCKMAVSFLPFFPFWETYRIVWAPCKGVLGKVMFLHKARNQLCSFRKISVFTSPGFTDTVHASVFSFSNLKFGKGGCDFSIHLSLCLSFRLALSRVTSSAVPACRGACTTSKSCTPGGILTELNSMEWAMLLRFTTKGEEEENTHDKKGKNWLHGNSCVLMDSTHGTKRESSHCIDNSHCVYLQRVAEKSLRKGTYLHLETHRRANELRAVYLGNLESKSARTSSICLGDLHARTISHPYLRNSFTAANPSPLYPPEMGSLPKGVGVGEGEQSLATQSDCINPDTFGSTPNVFSEQGNVICKYNRDCCEIIINFVIDQREICILLENSIHKDFIYGKEPATGGMGVATCKCVQRAGEDVGEDRCV</sequence>
<evidence type="ECO:0000256" key="1">
    <source>
        <dbReference type="SAM" id="MobiDB-lite"/>
    </source>
</evidence>
<feature type="compositionally biased region" description="Basic residues" evidence="1">
    <location>
        <begin position="47"/>
        <end position="58"/>
    </location>
</feature>
<feature type="region of interest" description="Disordered" evidence="1">
    <location>
        <begin position="31"/>
        <end position="80"/>
    </location>
</feature>
<keyword evidence="3" id="KW-1185">Reference proteome</keyword>